<evidence type="ECO:0000313" key="5">
    <source>
        <dbReference type="WBParaSite" id="GPUH_0000397501-mRNA-1"/>
    </source>
</evidence>
<evidence type="ECO:0000256" key="1">
    <source>
        <dbReference type="SAM" id="MobiDB-lite"/>
    </source>
</evidence>
<feature type="chain" id="PRO_5043138612" evidence="2">
    <location>
        <begin position="20"/>
        <end position="55"/>
    </location>
</feature>
<reference evidence="5" key="1">
    <citation type="submission" date="2016-06" db="UniProtKB">
        <authorList>
            <consortium name="WormBaseParasite"/>
        </authorList>
    </citation>
    <scope>IDENTIFICATION</scope>
</reference>
<gene>
    <name evidence="3" type="ORF">GPUH_LOCUS3967</name>
</gene>
<protein>
    <submittedName>
        <fullName evidence="5">Secreted protein</fullName>
    </submittedName>
</protein>
<dbReference type="WBParaSite" id="GPUH_0000397501-mRNA-1">
    <property type="protein sequence ID" value="GPUH_0000397501-mRNA-1"/>
    <property type="gene ID" value="GPUH_0000397501"/>
</dbReference>
<keyword evidence="2" id="KW-0732">Signal</keyword>
<accession>A0A183D5H7</accession>
<evidence type="ECO:0000256" key="2">
    <source>
        <dbReference type="SAM" id="SignalP"/>
    </source>
</evidence>
<dbReference type="Proteomes" id="UP000271098">
    <property type="component" value="Unassembled WGS sequence"/>
</dbReference>
<keyword evidence="4" id="KW-1185">Reference proteome</keyword>
<sequence>MYLQRATLLLAFIVITCHPMTPETGEQQQQQQEEEDKSKQYDGMAHFATNTFKIL</sequence>
<evidence type="ECO:0000313" key="3">
    <source>
        <dbReference type="EMBL" id="VDK41686.1"/>
    </source>
</evidence>
<feature type="signal peptide" evidence="2">
    <location>
        <begin position="1"/>
        <end position="19"/>
    </location>
</feature>
<proteinExistence type="predicted"/>
<dbReference type="EMBL" id="UYRT01007138">
    <property type="protein sequence ID" value="VDK41686.1"/>
    <property type="molecule type" value="Genomic_DNA"/>
</dbReference>
<evidence type="ECO:0000313" key="4">
    <source>
        <dbReference type="Proteomes" id="UP000271098"/>
    </source>
</evidence>
<organism evidence="5">
    <name type="scientific">Gongylonema pulchrum</name>
    <dbReference type="NCBI Taxonomy" id="637853"/>
    <lineage>
        <taxon>Eukaryota</taxon>
        <taxon>Metazoa</taxon>
        <taxon>Ecdysozoa</taxon>
        <taxon>Nematoda</taxon>
        <taxon>Chromadorea</taxon>
        <taxon>Rhabditida</taxon>
        <taxon>Spirurina</taxon>
        <taxon>Spiruromorpha</taxon>
        <taxon>Spiruroidea</taxon>
        <taxon>Gongylonematidae</taxon>
        <taxon>Gongylonema</taxon>
    </lineage>
</organism>
<name>A0A183D5H7_9BILA</name>
<feature type="region of interest" description="Disordered" evidence="1">
    <location>
        <begin position="22"/>
        <end position="41"/>
    </location>
</feature>
<dbReference type="AlphaFoldDB" id="A0A183D5H7"/>
<reference evidence="3 4" key="2">
    <citation type="submission" date="2018-11" db="EMBL/GenBank/DDBJ databases">
        <authorList>
            <consortium name="Pathogen Informatics"/>
        </authorList>
    </citation>
    <scope>NUCLEOTIDE SEQUENCE [LARGE SCALE GENOMIC DNA]</scope>
</reference>